<dbReference type="GO" id="GO:0005759">
    <property type="term" value="C:mitochondrial matrix"/>
    <property type="evidence" value="ECO:0007669"/>
    <property type="project" value="UniProtKB-SubCell"/>
</dbReference>
<dbReference type="InterPro" id="IPR036714">
    <property type="entry name" value="SDH_sf"/>
</dbReference>
<comment type="similarity">
    <text evidence="4">Belongs to the SDHAF2 family.</text>
</comment>
<organism evidence="5 6">
    <name type="scientific">Popillia japonica</name>
    <name type="common">Japanese beetle</name>
    <dbReference type="NCBI Taxonomy" id="7064"/>
    <lineage>
        <taxon>Eukaryota</taxon>
        <taxon>Metazoa</taxon>
        <taxon>Ecdysozoa</taxon>
        <taxon>Arthropoda</taxon>
        <taxon>Hexapoda</taxon>
        <taxon>Insecta</taxon>
        <taxon>Pterygota</taxon>
        <taxon>Neoptera</taxon>
        <taxon>Endopterygota</taxon>
        <taxon>Coleoptera</taxon>
        <taxon>Polyphaga</taxon>
        <taxon>Scarabaeiformia</taxon>
        <taxon>Scarabaeidae</taxon>
        <taxon>Rutelinae</taxon>
        <taxon>Popillia</taxon>
    </lineage>
</organism>
<evidence type="ECO:0000313" key="6">
    <source>
        <dbReference type="Proteomes" id="UP001458880"/>
    </source>
</evidence>
<dbReference type="Proteomes" id="UP001458880">
    <property type="component" value="Unassembled WGS sequence"/>
</dbReference>
<dbReference type="GO" id="GO:0006121">
    <property type="term" value="P:mitochondrial electron transport, succinate to ubiquinone"/>
    <property type="evidence" value="ECO:0007669"/>
    <property type="project" value="UniProtKB-UniRule"/>
</dbReference>
<sequence>MNSILRKSYNLTRHAGRKWLSLSTRLSSEQDIVHFPDNADIKIPVYAASPNETIETQRSRLLYQSRKRGMLENDLILSTFAAAQLNKMTKQQLDAYDKLINTARNDWDIYYWVTGKESTPKEFDTDIMEMLKEHVKKSKGMRIKQPDLP</sequence>
<dbReference type="GO" id="GO:0006099">
    <property type="term" value="P:tricarboxylic acid cycle"/>
    <property type="evidence" value="ECO:0007669"/>
    <property type="project" value="TreeGrafter"/>
</dbReference>
<evidence type="ECO:0000256" key="3">
    <source>
        <dbReference type="ARBA" id="ARBA00023186"/>
    </source>
</evidence>
<dbReference type="GO" id="GO:0034553">
    <property type="term" value="P:mitochondrial respiratory chain complex II assembly"/>
    <property type="evidence" value="ECO:0007669"/>
    <property type="project" value="TreeGrafter"/>
</dbReference>
<reference evidence="5 6" key="1">
    <citation type="journal article" date="2024" name="BMC Genomics">
        <title>De novo assembly and annotation of Popillia japonica's genome with initial clues to its potential as an invasive pest.</title>
        <authorList>
            <person name="Cucini C."/>
            <person name="Boschi S."/>
            <person name="Funari R."/>
            <person name="Cardaioli E."/>
            <person name="Iannotti N."/>
            <person name="Marturano G."/>
            <person name="Paoli F."/>
            <person name="Bruttini M."/>
            <person name="Carapelli A."/>
            <person name="Frati F."/>
            <person name="Nardi F."/>
        </authorList>
    </citation>
    <scope>NUCLEOTIDE SEQUENCE [LARGE SCALE GENOMIC DNA]</scope>
    <source>
        <strain evidence="5">DMR45628</strain>
    </source>
</reference>
<keyword evidence="2 4" id="KW-0496">Mitochondrion</keyword>
<name>A0AAW1HFM4_POPJA</name>
<evidence type="ECO:0000256" key="1">
    <source>
        <dbReference type="ARBA" id="ARBA00004305"/>
    </source>
</evidence>
<comment type="subunit">
    <text evidence="4">Interacts with the flavoprotein subunit within the SDH catalytic dimer.</text>
</comment>
<keyword evidence="6" id="KW-1185">Reference proteome</keyword>
<evidence type="ECO:0000256" key="2">
    <source>
        <dbReference type="ARBA" id="ARBA00023128"/>
    </source>
</evidence>
<dbReference type="AlphaFoldDB" id="A0AAW1HFM4"/>
<dbReference type="HAMAP" id="MF_03057">
    <property type="entry name" value="SDHAF2"/>
    <property type="match status" value="1"/>
</dbReference>
<dbReference type="EMBL" id="JASPKY010001299">
    <property type="protein sequence ID" value="KAK9675058.1"/>
    <property type="molecule type" value="Genomic_DNA"/>
</dbReference>
<dbReference type="PANTHER" id="PTHR12469:SF2">
    <property type="entry name" value="SUCCINATE DEHYDROGENASE ASSEMBLY FACTOR 2, MITOCHONDRIAL"/>
    <property type="match status" value="1"/>
</dbReference>
<dbReference type="PANTHER" id="PTHR12469">
    <property type="entry name" value="PROTEIN EMI5 HOMOLOG, MITOCHONDRIAL"/>
    <property type="match status" value="1"/>
</dbReference>
<evidence type="ECO:0000313" key="5">
    <source>
        <dbReference type="EMBL" id="KAK9675058.1"/>
    </source>
</evidence>
<comment type="function">
    <text evidence="4">Plays an essential role in the assembly of succinate dehydrogenase (SDH), an enzyme complex (also referred to as respiratory complex II) that is a component of both the tricarboxylic acid (TCA) cycle and the mitochondrial electron transport chain, and which couples the oxidation of succinate to fumarate with the reduction of ubiquinone (coenzyme Q) to ubiquinol. Required for flavinylation (covalent attachment of FAD) of the flavoprotein subunit of the SDH catalytic dimer.</text>
</comment>
<dbReference type="Pfam" id="PF03937">
    <property type="entry name" value="Sdh5"/>
    <property type="match status" value="1"/>
</dbReference>
<accession>A0AAW1HFM4</accession>
<evidence type="ECO:0000256" key="4">
    <source>
        <dbReference type="HAMAP-Rule" id="MF_03057"/>
    </source>
</evidence>
<proteinExistence type="inferred from homology"/>
<dbReference type="Gene3D" id="1.10.150.250">
    <property type="entry name" value="Flavinator of succinate dehydrogenase"/>
    <property type="match status" value="1"/>
</dbReference>
<protein>
    <recommendedName>
        <fullName evidence="4">Succinate dehydrogenase assembly factor 2, mitochondrial</fullName>
        <shortName evidence="4">SDH assembly factor 2</shortName>
        <shortName evidence="4">SDHAF2</shortName>
    </recommendedName>
</protein>
<dbReference type="FunFam" id="1.10.150.250:FF:000002">
    <property type="entry name" value="Succinate dehydrogenase assembly factor 2, mitochondrial"/>
    <property type="match status" value="1"/>
</dbReference>
<gene>
    <name evidence="5" type="ORF">QE152_g40681</name>
</gene>
<dbReference type="InterPro" id="IPR005631">
    <property type="entry name" value="SDH"/>
</dbReference>
<keyword evidence="3 4" id="KW-0143">Chaperone</keyword>
<dbReference type="SUPFAM" id="SSF109910">
    <property type="entry name" value="YgfY-like"/>
    <property type="match status" value="1"/>
</dbReference>
<dbReference type="InterPro" id="IPR028882">
    <property type="entry name" value="SDHAF2"/>
</dbReference>
<comment type="caution">
    <text evidence="5">The sequence shown here is derived from an EMBL/GenBank/DDBJ whole genome shotgun (WGS) entry which is preliminary data.</text>
</comment>
<comment type="subcellular location">
    <subcellularLocation>
        <location evidence="1 4">Mitochondrion matrix</location>
    </subcellularLocation>
</comment>